<dbReference type="PANTHER" id="PTHR30388:SF6">
    <property type="entry name" value="XANTHINE DEHYDROGENASE SUBUNIT A-RELATED"/>
    <property type="match status" value="1"/>
</dbReference>
<gene>
    <name evidence="3" type="ORF">GH811_00770</name>
</gene>
<dbReference type="InterPro" id="IPR052698">
    <property type="entry name" value="MoCofactor_Util/Proc"/>
</dbReference>
<proteinExistence type="predicted"/>
<dbReference type="Gene3D" id="3.40.50.720">
    <property type="entry name" value="NAD(P)-binding Rossmann-like Domain"/>
    <property type="match status" value="1"/>
</dbReference>
<accession>A0ABR6YSQ8</accession>
<evidence type="ECO:0000259" key="1">
    <source>
        <dbReference type="Pfam" id="PF02625"/>
    </source>
</evidence>
<dbReference type="EMBL" id="WJBE01000001">
    <property type="protein sequence ID" value="MBC3898146.1"/>
    <property type="molecule type" value="Genomic_DNA"/>
</dbReference>
<sequence length="358" mass="39270">MDNQYAKLIEDLQQKNQVVMLTRFKTVTEADKTIIEKSLISKDELETVDKQLQKTIENILIKGMPELIITADNETVLCEPFYAEGRLIILGGGHIAKPLAKYGTDIGFKVTVVDDRPAFANEGRFPEASQVLCESFETCFDHLQVNASDYVVIVTRGHRHDAVCLRQVLDSDPEYLGMIGSKRRVKNLMELLVGEGFDEGKLNQVYSPIGLKIGAITPEEIAISIMAEIIGKKRLSQSVSEGPKRRQTSQSDFDYEVLENLANEDTEERAIITVVSKKGSVPRGPGAKMIIWSDGRSLGSIGGGCSEAEVSLAARDLLQAGSGYLTMKVDMTGSVAEDEGMVCGGIMDVLIEVYPSMK</sequence>
<dbReference type="InterPro" id="IPR027051">
    <property type="entry name" value="XdhC_Rossmann_dom"/>
</dbReference>
<dbReference type="RefSeq" id="WP_186892899.1">
    <property type="nucleotide sequence ID" value="NZ_WJBE01000001.1"/>
</dbReference>
<evidence type="ECO:0000259" key="2">
    <source>
        <dbReference type="Pfam" id="PF13478"/>
    </source>
</evidence>
<reference evidence="3 4" key="1">
    <citation type="journal article" date="2020" name="mSystems">
        <title>Defining Genomic and Predicted Metabolic Features of the Acetobacterium Genus.</title>
        <authorList>
            <person name="Ross D.E."/>
            <person name="Marshall C.W."/>
            <person name="Gulliver D."/>
            <person name="May H.D."/>
            <person name="Norman R.S."/>
        </authorList>
    </citation>
    <scope>NUCLEOTIDE SEQUENCE [LARGE SCALE GENOMIC DNA]</scope>
    <source>
        <strain evidence="3 4">DSM 4132</strain>
    </source>
</reference>
<dbReference type="Proteomes" id="UP000622405">
    <property type="component" value="Unassembled WGS sequence"/>
</dbReference>
<name>A0ABR6YSQ8_9FIRM</name>
<keyword evidence="4" id="KW-1185">Reference proteome</keyword>
<evidence type="ECO:0000313" key="4">
    <source>
        <dbReference type="Proteomes" id="UP000622405"/>
    </source>
</evidence>
<dbReference type="InterPro" id="IPR003777">
    <property type="entry name" value="XdhC_CoxI"/>
</dbReference>
<feature type="domain" description="XdhC Rossmann" evidence="2">
    <location>
        <begin position="87"/>
        <end position="229"/>
    </location>
</feature>
<comment type="caution">
    <text evidence="3">The sequence shown here is derived from an EMBL/GenBank/DDBJ whole genome shotgun (WGS) entry which is preliminary data.</text>
</comment>
<organism evidence="3 4">
    <name type="scientific">Acetobacterium malicum</name>
    <dbReference type="NCBI Taxonomy" id="52692"/>
    <lineage>
        <taxon>Bacteria</taxon>
        <taxon>Bacillati</taxon>
        <taxon>Bacillota</taxon>
        <taxon>Clostridia</taxon>
        <taxon>Eubacteriales</taxon>
        <taxon>Eubacteriaceae</taxon>
        <taxon>Acetobacterium</taxon>
    </lineage>
</organism>
<dbReference type="Pfam" id="PF13478">
    <property type="entry name" value="XdhC_C"/>
    <property type="match status" value="1"/>
</dbReference>
<evidence type="ECO:0000313" key="3">
    <source>
        <dbReference type="EMBL" id="MBC3898146.1"/>
    </source>
</evidence>
<protein>
    <submittedName>
        <fullName evidence="3">Xanthine dehydrogenase</fullName>
    </submittedName>
</protein>
<dbReference type="PANTHER" id="PTHR30388">
    <property type="entry name" value="ALDEHYDE OXIDOREDUCTASE MOLYBDENUM COFACTOR ASSEMBLY PROTEIN"/>
    <property type="match status" value="1"/>
</dbReference>
<feature type="domain" description="XdhC- CoxI" evidence="1">
    <location>
        <begin position="266"/>
        <end position="322"/>
    </location>
</feature>
<dbReference type="Pfam" id="PF02625">
    <property type="entry name" value="XdhC_CoxI"/>
    <property type="match status" value="1"/>
</dbReference>